<name>A0ACB7VWF8_DIOAL</name>
<keyword evidence="1" id="KW-0378">Hydrolase</keyword>
<accession>A0ACB7VWF8</accession>
<keyword evidence="1" id="KW-0547">Nucleotide-binding</keyword>
<dbReference type="Proteomes" id="UP000827976">
    <property type="component" value="Chromosome 6"/>
</dbReference>
<protein>
    <submittedName>
        <fullName evidence="1">DNA helicase protein</fullName>
        <ecNumber evidence="1">3.6.4.12</ecNumber>
    </submittedName>
</protein>
<proteinExistence type="predicted"/>
<organism evidence="1 2">
    <name type="scientific">Dioscorea alata</name>
    <name type="common">Purple yam</name>
    <dbReference type="NCBI Taxonomy" id="55571"/>
    <lineage>
        <taxon>Eukaryota</taxon>
        <taxon>Viridiplantae</taxon>
        <taxon>Streptophyta</taxon>
        <taxon>Embryophyta</taxon>
        <taxon>Tracheophyta</taxon>
        <taxon>Spermatophyta</taxon>
        <taxon>Magnoliopsida</taxon>
        <taxon>Liliopsida</taxon>
        <taxon>Dioscoreales</taxon>
        <taxon>Dioscoreaceae</taxon>
        <taxon>Dioscorea</taxon>
    </lineage>
</organism>
<sequence length="1120" mass="129216">MWYNERIDVLKHTSNRKFNMCCKLGFISLPKLKITPPFLKELLDIDVGTKSSKFKEQIRIYNSLFQLTSIGGVFDNKLAYRLSCFGTTEDSQGLDKEIVCGLTNMLNECNEIVKVFRTTKELHEQFKELQVRIRFLATRGTKPHNYTLPTTPEIATLIIVDFGIGEHGRDIIVEHCQQGLKRISDLHPLFMPLQYPLLFPYDVNANSIGKRVILPASFIPGPRYMFNKYQDAIAICRYYGYPNLLITFTCNPRWLEISDALRSVKGQRPEERPDIVSRVFHIKLRHLIDDLTKKRHFGNAKVVVYTVEFQKQGLPHVHVLLWLQMENSFRTPAEIDSIVSAELPNKEIDTIGYEAVTSFMLHGPCGTANLQAPCMVDGKCKKYYPKQFRTSTTIDEDGFPQTRAVKYLFKYISKGPDRVKVVFETSTSNKIDEVQNYLDCRYLSAYENCWRLFEFPIHHREPSVQRLLIHLPEEHNIYFSDIQTIHGIVTTPNIEKAMFTEWMLTNQIDDRGKMLLYADFPNKFTWDKKKKWHFRMGRKTIGRIIHVHSALGELYFLRLLLNEIKGRKTYDDLPTIGGDDNEWSNALMQAAQWAIDVELQQLFVTIILFYEYLKNYLLVALEDILRKHSSSLQENDLPLHQSVNMNNISNHLFQEEMNYNINQLQKDHLSMLEAVNSGEGGMFFVYGHGGTGKIFLWNTIISKISSSGIASLLLPGGRTTHSRFKILVNIDECSTCQINKQTQLAQLIEKTTFIVWDEAPMIHRHCLEALSKTFGGKTVILGGDFCQTLPVIQHRTRSDIINEAITHSHLWKFCTVFKLQTNMRLQQNNLDEVAKYQLQDFADWLLKIGDGKVPFVDSNDDEEGDCIEIPQEFLIQSPRDPIETIIDAIYRHFHINYTDANFLRQRAIITTYNEIVDTINEVMIQRIKTHEKTNLSSYYISKSSTDAEAHESLYSIEFLNTLKFIGITNHELTLKVGCAIMLIRNISQKNELCNGTRLIVTQLGPNIIEARIISSSNIGEKVYIPRIIMSMQNTKWPFIMCRKQFPIRLSYAMTINKSQGQTLDLVGLYLPRPVFSHGQLYVALSRVTSSGGLKILILDNNDKYTNKTRNVVYRENFGNI</sequence>
<reference evidence="2" key="1">
    <citation type="journal article" date="2022" name="Nat. Commun.">
        <title>Chromosome evolution and the genetic basis of agronomically important traits in greater yam.</title>
        <authorList>
            <person name="Bredeson J.V."/>
            <person name="Lyons J.B."/>
            <person name="Oniyinde I.O."/>
            <person name="Okereke N.R."/>
            <person name="Kolade O."/>
            <person name="Nnabue I."/>
            <person name="Nwadili C.O."/>
            <person name="Hribova E."/>
            <person name="Parker M."/>
            <person name="Nwogha J."/>
            <person name="Shu S."/>
            <person name="Carlson J."/>
            <person name="Kariba R."/>
            <person name="Muthemba S."/>
            <person name="Knop K."/>
            <person name="Barton G.J."/>
            <person name="Sherwood A.V."/>
            <person name="Lopez-Montes A."/>
            <person name="Asiedu R."/>
            <person name="Jamnadass R."/>
            <person name="Muchugi A."/>
            <person name="Goodstein D."/>
            <person name="Egesi C.N."/>
            <person name="Featherston J."/>
            <person name="Asfaw A."/>
            <person name="Simpson G.G."/>
            <person name="Dolezel J."/>
            <person name="Hendre P.S."/>
            <person name="Van Deynze A."/>
            <person name="Kumar P.L."/>
            <person name="Obidiegwu J.E."/>
            <person name="Bhattacharjee R."/>
            <person name="Rokhsar D.S."/>
        </authorList>
    </citation>
    <scope>NUCLEOTIDE SEQUENCE [LARGE SCALE GENOMIC DNA]</scope>
    <source>
        <strain evidence="2">cv. TDa95/00328</strain>
    </source>
</reference>
<keyword evidence="1" id="KW-0347">Helicase</keyword>
<evidence type="ECO:0000313" key="1">
    <source>
        <dbReference type="EMBL" id="KAH7679172.1"/>
    </source>
</evidence>
<comment type="caution">
    <text evidence="1">The sequence shown here is derived from an EMBL/GenBank/DDBJ whole genome shotgun (WGS) entry which is preliminary data.</text>
</comment>
<keyword evidence="1" id="KW-0067">ATP-binding</keyword>
<dbReference type="EC" id="3.6.4.12" evidence="1"/>
<keyword evidence="2" id="KW-1185">Reference proteome</keyword>
<evidence type="ECO:0000313" key="2">
    <source>
        <dbReference type="Proteomes" id="UP000827976"/>
    </source>
</evidence>
<dbReference type="EMBL" id="CM037016">
    <property type="protein sequence ID" value="KAH7679172.1"/>
    <property type="molecule type" value="Genomic_DNA"/>
</dbReference>
<gene>
    <name evidence="1" type="ORF">IHE45_06G041500</name>
</gene>